<name>A0AAX4P355_9CHLO</name>
<proteinExistence type="predicted"/>
<keyword evidence="2" id="KW-1185">Reference proteome</keyword>
<reference evidence="1 2" key="1">
    <citation type="submission" date="2024-03" db="EMBL/GenBank/DDBJ databases">
        <title>Complete genome sequence of the green alga Chloropicon roscoffensis RCC1871.</title>
        <authorList>
            <person name="Lemieux C."/>
            <person name="Pombert J.-F."/>
            <person name="Otis C."/>
            <person name="Turmel M."/>
        </authorList>
    </citation>
    <scope>NUCLEOTIDE SEQUENCE [LARGE SCALE GENOMIC DNA]</scope>
    <source>
        <strain evidence="1 2">RCC1871</strain>
    </source>
</reference>
<dbReference type="AlphaFoldDB" id="A0AAX4P355"/>
<dbReference type="EMBL" id="CP151503">
    <property type="protein sequence ID" value="WZN60727.1"/>
    <property type="molecule type" value="Genomic_DNA"/>
</dbReference>
<organism evidence="1 2">
    <name type="scientific">Chloropicon roscoffensis</name>
    <dbReference type="NCBI Taxonomy" id="1461544"/>
    <lineage>
        <taxon>Eukaryota</taxon>
        <taxon>Viridiplantae</taxon>
        <taxon>Chlorophyta</taxon>
        <taxon>Chloropicophyceae</taxon>
        <taxon>Chloropicales</taxon>
        <taxon>Chloropicaceae</taxon>
        <taxon>Chloropicon</taxon>
    </lineage>
</organism>
<dbReference type="Proteomes" id="UP001472866">
    <property type="component" value="Chromosome 03"/>
</dbReference>
<accession>A0AAX4P355</accession>
<gene>
    <name evidence="1" type="ORF">HKI87_03g22610</name>
</gene>
<protein>
    <submittedName>
        <fullName evidence="1">Uncharacterized protein</fullName>
    </submittedName>
</protein>
<sequence>MPNGRRRHNLSLQGSAINAVATNIDRYDSLGLIPLDVCTSLLRRVLELGLLTPHAAKIFEETHHPEIKQWLKENLRSSTLPPVLTYPERCGL</sequence>
<evidence type="ECO:0000313" key="1">
    <source>
        <dbReference type="EMBL" id="WZN60727.1"/>
    </source>
</evidence>
<evidence type="ECO:0000313" key="2">
    <source>
        <dbReference type="Proteomes" id="UP001472866"/>
    </source>
</evidence>